<dbReference type="GO" id="GO:0044281">
    <property type="term" value="P:small molecule metabolic process"/>
    <property type="evidence" value="ECO:0007669"/>
    <property type="project" value="UniProtKB-ARBA"/>
</dbReference>
<dbReference type="Pfam" id="PF00702">
    <property type="entry name" value="Hydrolase"/>
    <property type="match status" value="1"/>
</dbReference>
<evidence type="ECO:0000256" key="3">
    <source>
        <dbReference type="ARBA" id="ARBA00022842"/>
    </source>
</evidence>
<protein>
    <recommendedName>
        <fullName evidence="6">HAD family hydrolase</fullName>
    </recommendedName>
</protein>
<proteinExistence type="predicted"/>
<evidence type="ECO:0008006" key="6">
    <source>
        <dbReference type="Google" id="ProtNLM"/>
    </source>
</evidence>
<dbReference type="GO" id="GO:0016787">
    <property type="term" value="F:hydrolase activity"/>
    <property type="evidence" value="ECO:0007669"/>
    <property type="project" value="UniProtKB-KW"/>
</dbReference>
<organism evidence="4 5">
    <name type="scientific">Sulfobacillus acidophilus</name>
    <dbReference type="NCBI Taxonomy" id="53633"/>
    <lineage>
        <taxon>Bacteria</taxon>
        <taxon>Bacillati</taxon>
        <taxon>Bacillota</taxon>
        <taxon>Clostridia</taxon>
        <taxon>Eubacteriales</taxon>
        <taxon>Clostridiales Family XVII. Incertae Sedis</taxon>
        <taxon>Sulfobacillus</taxon>
    </lineage>
</organism>
<dbReference type="InterPro" id="IPR023214">
    <property type="entry name" value="HAD_sf"/>
</dbReference>
<dbReference type="SUPFAM" id="SSF56784">
    <property type="entry name" value="HAD-like"/>
    <property type="match status" value="1"/>
</dbReference>
<gene>
    <name evidence="4" type="ORF">C7B45_14650</name>
</gene>
<keyword evidence="3" id="KW-0460">Magnesium</keyword>
<keyword evidence="2" id="KW-0378">Hydrolase</keyword>
<dbReference type="SFLD" id="SFLDG01129">
    <property type="entry name" value="C1.5:_HAD__Beta-PGM__Phosphata"/>
    <property type="match status" value="1"/>
</dbReference>
<dbReference type="PANTHER" id="PTHR46470">
    <property type="entry name" value="N-ACYLNEURAMINATE-9-PHOSPHATASE"/>
    <property type="match status" value="1"/>
</dbReference>
<dbReference type="NCBIfam" id="TIGR01549">
    <property type="entry name" value="HAD-SF-IA-v1"/>
    <property type="match status" value="1"/>
</dbReference>
<evidence type="ECO:0000313" key="5">
    <source>
        <dbReference type="Proteomes" id="UP000241848"/>
    </source>
</evidence>
<dbReference type="SFLD" id="SFLDS00003">
    <property type="entry name" value="Haloacid_Dehalogenase"/>
    <property type="match status" value="1"/>
</dbReference>
<evidence type="ECO:0000256" key="2">
    <source>
        <dbReference type="ARBA" id="ARBA00022801"/>
    </source>
</evidence>
<dbReference type="InterPro" id="IPR036412">
    <property type="entry name" value="HAD-like_sf"/>
</dbReference>
<dbReference type="PANTHER" id="PTHR46470:SF4">
    <property type="entry name" value="5-AMINO-6-(5-PHOSPHO-D-RIBITYLAMINO)URACIL PHOSPHATASE YIGB"/>
    <property type="match status" value="1"/>
</dbReference>
<dbReference type="Gene3D" id="3.40.50.1000">
    <property type="entry name" value="HAD superfamily/HAD-like"/>
    <property type="match status" value="1"/>
</dbReference>
<name>A0A2T2WE48_9FIRM</name>
<sequence length="234" mass="26619">MKSPDTRAVLRHRPWITFDLDHTLIDSPYWHLHFLPWLEQESGRQSTDMDTLWHCFQREANRAWRAGRWVDAFDWPALAESLGLSRMPAVQQPNPTVIRSLVLPGVEKMLWTLRRYPIRLGLVTNGFSAFQEPFLRALGWDYVFDAIITPDRTGTAKPNPAIMAAVHPGLVHIGDRLSHDVLVATRSHRGSIHLATGLPETDYIDPLSPAMIAPDFSAANLQEVFALITRLLWT</sequence>
<reference evidence="4 5" key="1">
    <citation type="journal article" date="2014" name="BMC Genomics">
        <title>Comparison of environmental and isolate Sulfobacillus genomes reveals diverse carbon, sulfur, nitrogen, and hydrogen metabolisms.</title>
        <authorList>
            <person name="Justice N.B."/>
            <person name="Norman A."/>
            <person name="Brown C.T."/>
            <person name="Singh A."/>
            <person name="Thomas B.C."/>
            <person name="Banfield J.F."/>
        </authorList>
    </citation>
    <scope>NUCLEOTIDE SEQUENCE [LARGE SCALE GENOMIC DNA]</scope>
    <source>
        <strain evidence="4">AMDSBA3</strain>
    </source>
</reference>
<comment type="cofactor">
    <cofactor evidence="1">
        <name>Mg(2+)</name>
        <dbReference type="ChEBI" id="CHEBI:18420"/>
    </cofactor>
</comment>
<dbReference type="Gene3D" id="1.10.150.520">
    <property type="match status" value="1"/>
</dbReference>
<dbReference type="Proteomes" id="UP000241848">
    <property type="component" value="Unassembled WGS sequence"/>
</dbReference>
<accession>A0A2T2WE48</accession>
<evidence type="ECO:0000256" key="1">
    <source>
        <dbReference type="ARBA" id="ARBA00001946"/>
    </source>
</evidence>
<dbReference type="AlphaFoldDB" id="A0A2T2WE48"/>
<dbReference type="InterPro" id="IPR051400">
    <property type="entry name" value="HAD-like_hydrolase"/>
</dbReference>
<comment type="caution">
    <text evidence="4">The sequence shown here is derived from an EMBL/GenBank/DDBJ whole genome shotgun (WGS) entry which is preliminary data.</text>
</comment>
<evidence type="ECO:0000313" key="4">
    <source>
        <dbReference type="EMBL" id="PSR20499.1"/>
    </source>
</evidence>
<dbReference type="InterPro" id="IPR006439">
    <property type="entry name" value="HAD-SF_hydro_IA"/>
</dbReference>
<dbReference type="EMBL" id="PXYV01000060">
    <property type="protein sequence ID" value="PSR20499.1"/>
    <property type="molecule type" value="Genomic_DNA"/>
</dbReference>